<comment type="caution">
    <text evidence="2">The sequence shown here is derived from an EMBL/GenBank/DDBJ whole genome shotgun (WGS) entry which is preliminary data.</text>
</comment>
<dbReference type="SMART" id="SM00530">
    <property type="entry name" value="HTH_XRE"/>
    <property type="match status" value="1"/>
</dbReference>
<dbReference type="Pfam" id="PF10552">
    <property type="entry name" value="ORF6C"/>
    <property type="match status" value="1"/>
</dbReference>
<dbReference type="InterPro" id="IPR010982">
    <property type="entry name" value="Lambda_DNA-bd_dom_sf"/>
</dbReference>
<feature type="domain" description="HTH cro/C1-type" evidence="1">
    <location>
        <begin position="11"/>
        <end position="64"/>
    </location>
</feature>
<gene>
    <name evidence="2" type="ORF">E6Q69_04070</name>
</gene>
<dbReference type="GO" id="GO:0003677">
    <property type="term" value="F:DNA binding"/>
    <property type="evidence" value="ECO:0007669"/>
    <property type="project" value="InterPro"/>
</dbReference>
<dbReference type="InterPro" id="IPR001387">
    <property type="entry name" value="Cro/C1-type_HTH"/>
</dbReference>
<accession>A0A5C7WCN7</accession>
<dbReference type="Gene3D" id="1.10.260.40">
    <property type="entry name" value="lambda repressor-like DNA-binding domains"/>
    <property type="match status" value="1"/>
</dbReference>
<proteinExistence type="predicted"/>
<dbReference type="AlphaFoldDB" id="A0A5C7WCN7"/>
<dbReference type="Pfam" id="PF01381">
    <property type="entry name" value="HTH_3"/>
    <property type="match status" value="1"/>
</dbReference>
<evidence type="ECO:0000313" key="2">
    <source>
        <dbReference type="EMBL" id="TXI34344.1"/>
    </source>
</evidence>
<dbReference type="EMBL" id="SSFO01000070">
    <property type="protein sequence ID" value="TXI34344.1"/>
    <property type="molecule type" value="Genomic_DNA"/>
</dbReference>
<evidence type="ECO:0000313" key="3">
    <source>
        <dbReference type="Proteomes" id="UP000321110"/>
    </source>
</evidence>
<protein>
    <submittedName>
        <fullName evidence="2">Transcriptional regulator</fullName>
    </submittedName>
</protein>
<sequence length="268" mass="29904">MIERADIAIRLVEERTRTGFTQADFARKLDISREGLRLYELGQRGLSAEFLAQAAALGVDVQYVLTGVPSANRAEAEKAAQPQVNVSSGGNANVVQVAQAGSTIHLVNTQNHVTHTKAEVKPGDQHITEAQAAKLTELVRQIVELETQLKKAPKSFRSVWSALNAHCGVTRYLLIALEDFPKAEKYLRQWIGRLNSMASAPVADNETWRKRRYSYIKINTKDDSDWLAAYLKKTFKVTSLTELSDEQLDRTYRAVAARKRKPRSPNGA</sequence>
<name>A0A5C7WCN7_AQUAC</name>
<dbReference type="PROSITE" id="PS50943">
    <property type="entry name" value="HTH_CROC1"/>
    <property type="match status" value="1"/>
</dbReference>
<dbReference type="InterPro" id="IPR018878">
    <property type="entry name" value="ORF6C_dom"/>
</dbReference>
<dbReference type="SUPFAM" id="SSF47413">
    <property type="entry name" value="lambda repressor-like DNA-binding domains"/>
    <property type="match status" value="1"/>
</dbReference>
<dbReference type="CDD" id="cd00093">
    <property type="entry name" value="HTH_XRE"/>
    <property type="match status" value="1"/>
</dbReference>
<organism evidence="2 3">
    <name type="scientific">Aquipseudomonas alcaligenes</name>
    <name type="common">Pseudomonas alcaligenes</name>
    <dbReference type="NCBI Taxonomy" id="43263"/>
    <lineage>
        <taxon>Bacteria</taxon>
        <taxon>Pseudomonadati</taxon>
        <taxon>Pseudomonadota</taxon>
        <taxon>Gammaproteobacteria</taxon>
        <taxon>Pseudomonadales</taxon>
        <taxon>Pseudomonadaceae</taxon>
        <taxon>Aquipseudomonas</taxon>
    </lineage>
</organism>
<dbReference type="Proteomes" id="UP000321110">
    <property type="component" value="Unassembled WGS sequence"/>
</dbReference>
<evidence type="ECO:0000259" key="1">
    <source>
        <dbReference type="PROSITE" id="PS50943"/>
    </source>
</evidence>
<reference evidence="2 3" key="1">
    <citation type="submission" date="2018-09" db="EMBL/GenBank/DDBJ databases">
        <title>Metagenome Assembled Genomes from an Advanced Water Purification Facility.</title>
        <authorList>
            <person name="Stamps B.W."/>
            <person name="Spear J.R."/>
        </authorList>
    </citation>
    <scope>NUCLEOTIDE SEQUENCE [LARGE SCALE GENOMIC DNA]</scope>
    <source>
        <strain evidence="2">Bin_52_1</strain>
    </source>
</reference>